<proteinExistence type="predicted"/>
<name>A0A420E9Z5_9ALTE</name>
<comment type="caution">
    <text evidence="1">The sequence shown here is derived from an EMBL/GenBank/DDBJ whole genome shotgun (WGS) entry which is preliminary data.</text>
</comment>
<sequence>MLAHADYLLQLHQIDLDYVRDMGAYFNNLPQTGHADTAFRLRRYSVVSMRDGVVCDEQRQTFCQSSDVNGFQGDVLRQFEPLESTLISSKGMLQLCQGFQEANQLDDGHEIEIHQIRIITQGSPSLVAPEGIHQDGFAHIAIVGIARHNIQGGDFMVFRGKGEKAMFNEKLRDGEVAMLADDKLWHYAKPIKIIDTNDIGYMDVFVLTAKGSA</sequence>
<keyword evidence="2" id="KW-1185">Reference proteome</keyword>
<dbReference type="InterPro" id="IPR018724">
    <property type="entry name" value="2OG-Fe_dioxygenase"/>
</dbReference>
<dbReference type="RefSeq" id="WP_120355528.1">
    <property type="nucleotide sequence ID" value="NZ_RAQO01000007.1"/>
</dbReference>
<accession>A0A420E9Z5</accession>
<dbReference type="Pfam" id="PF10014">
    <property type="entry name" value="2OG-Fe_Oxy_2"/>
    <property type="match status" value="1"/>
</dbReference>
<dbReference type="OrthoDB" id="6681382at2"/>
<protein>
    <submittedName>
        <fullName evidence="1">Agglutination protein</fullName>
    </submittedName>
</protein>
<evidence type="ECO:0000313" key="1">
    <source>
        <dbReference type="EMBL" id="RKF17503.1"/>
    </source>
</evidence>
<reference evidence="1 2" key="1">
    <citation type="submission" date="2018-09" db="EMBL/GenBank/DDBJ databases">
        <authorList>
            <person name="Wang Z."/>
        </authorList>
    </citation>
    <scope>NUCLEOTIDE SEQUENCE [LARGE SCALE GENOMIC DNA]</scope>
    <source>
        <strain evidence="1 2">ALS 81</strain>
    </source>
</reference>
<dbReference type="Proteomes" id="UP000286482">
    <property type="component" value="Unassembled WGS sequence"/>
</dbReference>
<dbReference type="Gene3D" id="2.60.120.620">
    <property type="entry name" value="q2cbj1_9rhob like domain"/>
    <property type="match status" value="1"/>
</dbReference>
<organism evidence="1 2">
    <name type="scientific">Alginatibacterium sediminis</name>
    <dbReference type="NCBI Taxonomy" id="2164068"/>
    <lineage>
        <taxon>Bacteria</taxon>
        <taxon>Pseudomonadati</taxon>
        <taxon>Pseudomonadota</taxon>
        <taxon>Gammaproteobacteria</taxon>
        <taxon>Alteromonadales</taxon>
        <taxon>Alteromonadaceae</taxon>
        <taxon>Alginatibacterium</taxon>
    </lineage>
</organism>
<gene>
    <name evidence="1" type="ORF">DBZ36_13760</name>
</gene>
<dbReference type="EMBL" id="RAQO01000007">
    <property type="protein sequence ID" value="RKF17503.1"/>
    <property type="molecule type" value="Genomic_DNA"/>
</dbReference>
<dbReference type="GO" id="GO:0051213">
    <property type="term" value="F:dioxygenase activity"/>
    <property type="evidence" value="ECO:0007669"/>
    <property type="project" value="InterPro"/>
</dbReference>
<dbReference type="AlphaFoldDB" id="A0A420E9Z5"/>
<evidence type="ECO:0000313" key="2">
    <source>
        <dbReference type="Proteomes" id="UP000286482"/>
    </source>
</evidence>